<dbReference type="Pfam" id="PF01312">
    <property type="entry name" value="Bac_export_2"/>
    <property type="match status" value="1"/>
</dbReference>
<feature type="transmembrane region" description="Helical" evidence="8">
    <location>
        <begin position="21"/>
        <end position="43"/>
    </location>
</feature>
<dbReference type="PANTHER" id="PTHR30531">
    <property type="entry name" value="FLAGELLAR BIOSYNTHETIC PROTEIN FLHB"/>
    <property type="match status" value="1"/>
</dbReference>
<evidence type="ECO:0000256" key="5">
    <source>
        <dbReference type="ARBA" id="ARBA00022989"/>
    </source>
</evidence>
<dbReference type="Proteomes" id="UP000706525">
    <property type="component" value="Unassembled WGS sequence"/>
</dbReference>
<evidence type="ECO:0000313" key="9">
    <source>
        <dbReference type="EMBL" id="CAG9185935.1"/>
    </source>
</evidence>
<evidence type="ECO:0000256" key="4">
    <source>
        <dbReference type="ARBA" id="ARBA00022692"/>
    </source>
</evidence>
<dbReference type="SUPFAM" id="SSF160544">
    <property type="entry name" value="EscU C-terminal domain-like"/>
    <property type="match status" value="1"/>
</dbReference>
<dbReference type="EMBL" id="CAJZAG010000016">
    <property type="protein sequence ID" value="CAG9185935.1"/>
    <property type="molecule type" value="Genomic_DNA"/>
</dbReference>
<dbReference type="PANTHER" id="PTHR30531:SF6">
    <property type="entry name" value="SECRETION SYSTEM APPARATUS PROTEIN SSAU"/>
    <property type="match status" value="1"/>
</dbReference>
<gene>
    <name evidence="9" type="primary">yscU_2</name>
    <name evidence="9" type="ORF">LMG32289_06169</name>
</gene>
<evidence type="ECO:0000256" key="7">
    <source>
        <dbReference type="SAM" id="MobiDB-lite"/>
    </source>
</evidence>
<dbReference type="InterPro" id="IPR029025">
    <property type="entry name" value="T3SS_substrate_exporter_C"/>
</dbReference>
<organism evidence="9 10">
    <name type="scientific">Cupriavidus pampae</name>
    <dbReference type="NCBI Taxonomy" id="659251"/>
    <lineage>
        <taxon>Bacteria</taxon>
        <taxon>Pseudomonadati</taxon>
        <taxon>Pseudomonadota</taxon>
        <taxon>Betaproteobacteria</taxon>
        <taxon>Burkholderiales</taxon>
        <taxon>Burkholderiaceae</taxon>
        <taxon>Cupriavidus</taxon>
    </lineage>
</organism>
<name>A0ABN7ZNS4_9BURK</name>
<comment type="caution">
    <text evidence="9">The sequence shown here is derived from an EMBL/GenBank/DDBJ whole genome shotgun (WGS) entry which is preliminary data.</text>
</comment>
<dbReference type="NCBIfam" id="TIGR01404">
    <property type="entry name" value="FlhB_rel_III"/>
    <property type="match status" value="1"/>
</dbReference>
<sequence length="371" mass="40720">MSDKSEKPTPKKIRDAREEGQVAKSADLTTGVQLAILLGYFLWRSPEIYAHFGNLIKASIEVINLPLSTASSSLSAAAFDVFIEVMAPIGVLLLVGTIGSVFGQIGIMASLKVIMPKFERVNPLSNFKNLFSLKSVFEFGKSLLKVITLSLVTYVLIRQDMNSFQFLSLCGAECGIFATAKMVFWLWATLLLCYVVFAAADLAYQKHQLMKQLMMSRDEIAKEHKNSEGDPEIKHKRKEVHREIQSGSLESNVKKATALVRNPTHVAVCIYYCAGETPLPQVVEKGAGERALTMVRIAEAANVPMVEHIPLARAMFARLSVGEYVPRDLFEPVAEVLQLVSELEEIGALEAEDGEDAVNAGRATPDSSNPS</sequence>
<feature type="transmembrane region" description="Helical" evidence="8">
    <location>
        <begin position="184"/>
        <end position="204"/>
    </location>
</feature>
<dbReference type="PRINTS" id="PR00950">
    <property type="entry name" value="TYPE3IMSPROT"/>
</dbReference>
<dbReference type="Gene3D" id="3.40.1690.10">
    <property type="entry name" value="secretion proteins EscU"/>
    <property type="match status" value="1"/>
</dbReference>
<evidence type="ECO:0000313" key="10">
    <source>
        <dbReference type="Proteomes" id="UP000706525"/>
    </source>
</evidence>
<dbReference type="NCBIfam" id="NF009364">
    <property type="entry name" value="PRK12721.1"/>
    <property type="match status" value="1"/>
</dbReference>
<keyword evidence="4 8" id="KW-0812">Transmembrane</keyword>
<evidence type="ECO:0000256" key="8">
    <source>
        <dbReference type="SAM" id="Phobius"/>
    </source>
</evidence>
<comment type="similarity">
    <text evidence="2">Belongs to the type III secretion exporter family.</text>
</comment>
<dbReference type="Gene3D" id="6.10.250.2080">
    <property type="match status" value="1"/>
</dbReference>
<accession>A0ABN7ZNS4</accession>
<evidence type="ECO:0000256" key="3">
    <source>
        <dbReference type="ARBA" id="ARBA00022475"/>
    </source>
</evidence>
<keyword evidence="5 8" id="KW-1133">Transmembrane helix</keyword>
<feature type="region of interest" description="Disordered" evidence="7">
    <location>
        <begin position="351"/>
        <end position="371"/>
    </location>
</feature>
<reference evidence="9 10" key="1">
    <citation type="submission" date="2021-08" db="EMBL/GenBank/DDBJ databases">
        <authorList>
            <person name="Peeters C."/>
        </authorList>
    </citation>
    <scope>NUCLEOTIDE SEQUENCE [LARGE SCALE GENOMIC DNA]</scope>
    <source>
        <strain evidence="9 10">LMG 32289</strain>
    </source>
</reference>
<keyword evidence="6 8" id="KW-0472">Membrane</keyword>
<dbReference type="InterPro" id="IPR006135">
    <property type="entry name" value="T3SS_substrate_exporter"/>
</dbReference>
<evidence type="ECO:0000256" key="6">
    <source>
        <dbReference type="ARBA" id="ARBA00023136"/>
    </source>
</evidence>
<protein>
    <submittedName>
        <fullName evidence="9">Yop proteins translocation protein U</fullName>
    </submittedName>
</protein>
<proteinExistence type="inferred from homology"/>
<keyword evidence="3" id="KW-1003">Cell membrane</keyword>
<dbReference type="InterPro" id="IPR006307">
    <property type="entry name" value="BsaZ-like"/>
</dbReference>
<feature type="transmembrane region" description="Helical" evidence="8">
    <location>
        <begin position="89"/>
        <end position="115"/>
    </location>
</feature>
<comment type="subcellular location">
    <subcellularLocation>
        <location evidence="1">Cell membrane</location>
        <topology evidence="1">Multi-pass membrane protein</topology>
    </subcellularLocation>
</comment>
<evidence type="ECO:0000256" key="1">
    <source>
        <dbReference type="ARBA" id="ARBA00004651"/>
    </source>
</evidence>
<evidence type="ECO:0000256" key="2">
    <source>
        <dbReference type="ARBA" id="ARBA00010690"/>
    </source>
</evidence>
<dbReference type="RefSeq" id="WP_223995249.1">
    <property type="nucleotide sequence ID" value="NZ_CAJZAG010000016.1"/>
</dbReference>
<keyword evidence="10" id="KW-1185">Reference proteome</keyword>